<dbReference type="InterPro" id="IPR000182">
    <property type="entry name" value="GNAT_dom"/>
</dbReference>
<reference evidence="3 4" key="1">
    <citation type="submission" date="2019-05" db="EMBL/GenBank/DDBJ databases">
        <title>Draft genome sequence of Actinomadura sp. 14C53.</title>
        <authorList>
            <person name="Saricaoglu S."/>
            <person name="Isik K."/>
        </authorList>
    </citation>
    <scope>NUCLEOTIDE SEQUENCE [LARGE SCALE GENOMIC DNA]</scope>
    <source>
        <strain evidence="3 4">14C53</strain>
    </source>
</reference>
<dbReference type="PANTHER" id="PTHR43792:SF13">
    <property type="entry name" value="ACETYLTRANSFERASE"/>
    <property type="match status" value="1"/>
</dbReference>
<gene>
    <name evidence="3" type="ORF">ETD83_12390</name>
</gene>
<evidence type="ECO:0000313" key="3">
    <source>
        <dbReference type="EMBL" id="TMR02419.1"/>
    </source>
</evidence>
<protein>
    <submittedName>
        <fullName evidence="3">GNAT family N-acetyltransferase</fullName>
    </submittedName>
</protein>
<organism evidence="3 4">
    <name type="scientific">Actinomadura soli</name>
    <dbReference type="NCBI Taxonomy" id="2508997"/>
    <lineage>
        <taxon>Bacteria</taxon>
        <taxon>Bacillati</taxon>
        <taxon>Actinomycetota</taxon>
        <taxon>Actinomycetes</taxon>
        <taxon>Streptosporangiales</taxon>
        <taxon>Thermomonosporaceae</taxon>
        <taxon>Actinomadura</taxon>
    </lineage>
</organism>
<feature type="domain" description="N-acetyltransferase" evidence="2">
    <location>
        <begin position="15"/>
        <end position="165"/>
    </location>
</feature>
<dbReference type="InterPro" id="IPR016181">
    <property type="entry name" value="Acyl_CoA_acyltransferase"/>
</dbReference>
<dbReference type="PROSITE" id="PS51186">
    <property type="entry name" value="GNAT"/>
    <property type="match status" value="1"/>
</dbReference>
<dbReference type="Gene3D" id="3.40.630.30">
    <property type="match status" value="1"/>
</dbReference>
<evidence type="ECO:0000313" key="4">
    <source>
        <dbReference type="Proteomes" id="UP000309174"/>
    </source>
</evidence>
<dbReference type="EMBL" id="VCKW01000050">
    <property type="protein sequence ID" value="TMR02419.1"/>
    <property type="molecule type" value="Genomic_DNA"/>
</dbReference>
<dbReference type="Pfam" id="PF13302">
    <property type="entry name" value="Acetyltransf_3"/>
    <property type="match status" value="1"/>
</dbReference>
<keyword evidence="1" id="KW-0732">Signal</keyword>
<evidence type="ECO:0000256" key="1">
    <source>
        <dbReference type="SAM" id="SignalP"/>
    </source>
</evidence>
<proteinExistence type="predicted"/>
<feature type="chain" id="PRO_5038897149" evidence="1">
    <location>
        <begin position="19"/>
        <end position="168"/>
    </location>
</feature>
<feature type="signal peptide" evidence="1">
    <location>
        <begin position="1"/>
        <end position="18"/>
    </location>
</feature>
<dbReference type="CDD" id="cd04301">
    <property type="entry name" value="NAT_SF"/>
    <property type="match status" value="1"/>
</dbReference>
<dbReference type="AlphaFoldDB" id="A0A5C4JEP5"/>
<name>A0A5C4JEP5_9ACTN</name>
<keyword evidence="4" id="KW-1185">Reference proteome</keyword>
<dbReference type="OrthoDB" id="3402863at2"/>
<sequence length="168" mass="17722">MRHAVIVRLVGLPPSVLAALSRGDLVGAGSLLGHELPGYFAGPELRHVWRLRLDQLTSDPASAPWSIHLAMAGAVAVGHGGFHGRPDATGTVEVGYSVDPAYRRRGHGKAILRELLRRAGAEPGVSRVRATIDRGNLASLASIGGLGFVRVAERGRELVFEASLDDLG</sequence>
<dbReference type="GO" id="GO:0016747">
    <property type="term" value="F:acyltransferase activity, transferring groups other than amino-acyl groups"/>
    <property type="evidence" value="ECO:0007669"/>
    <property type="project" value="InterPro"/>
</dbReference>
<keyword evidence="3" id="KW-0808">Transferase</keyword>
<accession>A0A5C4JEP5</accession>
<dbReference type="InterPro" id="IPR051531">
    <property type="entry name" value="N-acetyltransferase"/>
</dbReference>
<dbReference type="SUPFAM" id="SSF55729">
    <property type="entry name" value="Acyl-CoA N-acyltransferases (Nat)"/>
    <property type="match status" value="1"/>
</dbReference>
<dbReference type="Proteomes" id="UP000309174">
    <property type="component" value="Unassembled WGS sequence"/>
</dbReference>
<comment type="caution">
    <text evidence="3">The sequence shown here is derived from an EMBL/GenBank/DDBJ whole genome shotgun (WGS) entry which is preliminary data.</text>
</comment>
<dbReference type="PANTHER" id="PTHR43792">
    <property type="entry name" value="GNAT FAMILY, PUTATIVE (AFU_ORTHOLOGUE AFUA_3G00765)-RELATED-RELATED"/>
    <property type="match status" value="1"/>
</dbReference>
<evidence type="ECO:0000259" key="2">
    <source>
        <dbReference type="PROSITE" id="PS51186"/>
    </source>
</evidence>